<comment type="caution">
    <text evidence="1">The sequence shown here is derived from an EMBL/GenBank/DDBJ whole genome shotgun (WGS) entry which is preliminary data.</text>
</comment>
<name>A0A124E352_MYCCR</name>
<organism evidence="1 2">
    <name type="scientific">Mycolicibacterium canariasense</name>
    <name type="common">Mycobacterium canariasense</name>
    <dbReference type="NCBI Taxonomy" id="228230"/>
    <lineage>
        <taxon>Bacteria</taxon>
        <taxon>Bacillati</taxon>
        <taxon>Actinomycetota</taxon>
        <taxon>Actinomycetes</taxon>
        <taxon>Mycobacteriales</taxon>
        <taxon>Mycobacteriaceae</taxon>
        <taxon>Mycolicibacterium</taxon>
    </lineage>
</organism>
<dbReference type="STRING" id="228230.RMCC_5878"/>
<dbReference type="AlphaFoldDB" id="A0A124E352"/>
<dbReference type="RefSeq" id="WP_062659669.1">
    <property type="nucleotide sequence ID" value="NZ_BCSY01000113.1"/>
</dbReference>
<dbReference type="Proteomes" id="UP000069443">
    <property type="component" value="Unassembled WGS sequence"/>
</dbReference>
<reference evidence="2" key="2">
    <citation type="submission" date="2016-02" db="EMBL/GenBank/DDBJ databases">
        <title>Draft genome sequence of five rapidly growing Mycobacterium species.</title>
        <authorList>
            <person name="Katahira K."/>
            <person name="Gotou Y."/>
            <person name="Iida K."/>
            <person name="Ogura Y."/>
            <person name="Hayashi T."/>
        </authorList>
    </citation>
    <scope>NUCLEOTIDE SEQUENCE [LARGE SCALE GENOMIC DNA]</scope>
    <source>
        <strain evidence="2">JCM15298</strain>
    </source>
</reference>
<gene>
    <name evidence="1" type="ORF">RMCC_5878</name>
</gene>
<evidence type="ECO:0000313" key="2">
    <source>
        <dbReference type="Proteomes" id="UP000069443"/>
    </source>
</evidence>
<dbReference type="EMBL" id="BCSY01000113">
    <property type="protein sequence ID" value="GAS98913.1"/>
    <property type="molecule type" value="Genomic_DNA"/>
</dbReference>
<reference evidence="2" key="1">
    <citation type="journal article" date="2016" name="Genome Announc.">
        <title>Draft Genome Sequences of Five Rapidly Growing Mycobacterium Species, M. thermoresistibile, M. fortuitum subsp. acetamidolyticum, M. canariasense, M. brisbanense, and M. novocastrense.</title>
        <authorList>
            <person name="Katahira K."/>
            <person name="Ogura Y."/>
            <person name="Gotoh Y."/>
            <person name="Hayashi T."/>
        </authorList>
    </citation>
    <scope>NUCLEOTIDE SEQUENCE [LARGE SCALE GENOMIC DNA]</scope>
    <source>
        <strain evidence="2">JCM15298</strain>
    </source>
</reference>
<protein>
    <submittedName>
        <fullName evidence="1">Uncharacterized protein</fullName>
    </submittedName>
</protein>
<evidence type="ECO:0000313" key="1">
    <source>
        <dbReference type="EMBL" id="GAS98913.1"/>
    </source>
</evidence>
<accession>A0A124E352</accession>
<sequence length="81" mass="9132">MKVSVRKGDWAIITGAIAIAVYEKTVVDDADLISNRVAVYQQRAPYLTTMVVVVTALHLLSALDPRVDPYHQAIRYFRRNS</sequence>
<keyword evidence="2" id="KW-1185">Reference proteome</keyword>
<dbReference type="Pfam" id="PF24202">
    <property type="entry name" value="DUF7427"/>
    <property type="match status" value="1"/>
</dbReference>
<dbReference type="InterPro" id="IPR055850">
    <property type="entry name" value="DUF7427"/>
</dbReference>
<proteinExistence type="predicted"/>